<dbReference type="RefSeq" id="XP_006824672.1">
    <property type="nucleotide sequence ID" value="XM_006824609.1"/>
</dbReference>
<keyword evidence="2" id="KW-0732">Signal</keyword>
<protein>
    <submittedName>
        <fullName evidence="4">Uncharacterized protein LOC102801854</fullName>
    </submittedName>
</protein>
<organism evidence="3 4">
    <name type="scientific">Saccoglossus kowalevskii</name>
    <name type="common">Acorn worm</name>
    <dbReference type="NCBI Taxonomy" id="10224"/>
    <lineage>
        <taxon>Eukaryota</taxon>
        <taxon>Metazoa</taxon>
        <taxon>Hemichordata</taxon>
        <taxon>Enteropneusta</taxon>
        <taxon>Harrimaniidae</taxon>
        <taxon>Saccoglossus</taxon>
    </lineage>
</organism>
<feature type="signal peptide" evidence="2">
    <location>
        <begin position="1"/>
        <end position="18"/>
    </location>
</feature>
<dbReference type="GeneID" id="102801854"/>
<feature type="region of interest" description="Disordered" evidence="1">
    <location>
        <begin position="198"/>
        <end position="255"/>
    </location>
</feature>
<sequence>MTWFLFILVLFLSGSCLACYHNRDCSSGKYCDALAGYCLDCSCCCQDQIDRQEFVDKCSEEMKPFQWCFEPKQGSECSCDFTTPALPVSNNISTTHSSSKTSSNTISTQQQSTDTTGTSLNATANATTVPIPIEPIVPSAKSSVQWLKWIGIGIPIIAIVIIACICCNKYKSRNNQGSESTDGQNSEYKILVEQLSDSGIDDQSVPSSSNSQESIQVPADVQTEDEVTQRATPYSDGDEDGSPNHLEDKPAVSGETACVTALPPPNQQLPTQCNILGGINNHKDNELEMSRMDDNKLVSEITEMEGNIDLMDELVFVDVPLCGKNAVDYLVQEFTDINPNRMKTVKHHSGLNDSATKKVFQNMKSKNPQLKCMEIIRFLNHLERNEVVEVIQQYHKECPACQVYYEKIGNLKCKLTVTEMEGNIDLMDELVSLDVPLCGKNAVDYLAQEFTDINPNKMKAVKHYSDLNDSATKKVFLKMKSKNPALKCVEIIRFLQNRLGRNEDILVIQKYHMDCPACQVYYNNIECLSSIPA</sequence>
<name>A0ABM0MXD1_SACKO</name>
<proteinExistence type="predicted"/>
<feature type="compositionally biased region" description="Low complexity" evidence="1">
    <location>
        <begin position="201"/>
        <end position="218"/>
    </location>
</feature>
<evidence type="ECO:0000313" key="4">
    <source>
        <dbReference type="RefSeq" id="XP_006824672.1"/>
    </source>
</evidence>
<feature type="compositionally biased region" description="Low complexity" evidence="1">
    <location>
        <begin position="93"/>
        <end position="119"/>
    </location>
</feature>
<feature type="chain" id="PRO_5045978358" evidence="2">
    <location>
        <begin position="19"/>
        <end position="533"/>
    </location>
</feature>
<evidence type="ECO:0000256" key="2">
    <source>
        <dbReference type="SAM" id="SignalP"/>
    </source>
</evidence>
<dbReference type="Proteomes" id="UP000694865">
    <property type="component" value="Unplaced"/>
</dbReference>
<feature type="region of interest" description="Disordered" evidence="1">
    <location>
        <begin position="93"/>
        <end position="121"/>
    </location>
</feature>
<accession>A0ABM0MXD1</accession>
<evidence type="ECO:0000313" key="3">
    <source>
        <dbReference type="Proteomes" id="UP000694865"/>
    </source>
</evidence>
<evidence type="ECO:0000256" key="1">
    <source>
        <dbReference type="SAM" id="MobiDB-lite"/>
    </source>
</evidence>
<reference evidence="4" key="1">
    <citation type="submission" date="2025-08" db="UniProtKB">
        <authorList>
            <consortium name="RefSeq"/>
        </authorList>
    </citation>
    <scope>IDENTIFICATION</scope>
    <source>
        <tissue evidence="4">Testes</tissue>
    </source>
</reference>
<gene>
    <name evidence="4" type="primary">LOC102801854</name>
</gene>
<keyword evidence="3" id="KW-1185">Reference proteome</keyword>